<dbReference type="AlphaFoldDB" id="A0AAE3QRN4"/>
<comment type="caution">
    <text evidence="1">The sequence shown here is derived from an EMBL/GenBank/DDBJ whole genome shotgun (WGS) entry which is preliminary data.</text>
</comment>
<dbReference type="Proteomes" id="UP001241110">
    <property type="component" value="Unassembled WGS sequence"/>
</dbReference>
<name>A0AAE3QRN4_9BACT</name>
<protein>
    <submittedName>
        <fullName evidence="1">Uncharacterized protein</fullName>
    </submittedName>
</protein>
<reference evidence="1" key="1">
    <citation type="submission" date="2023-05" db="EMBL/GenBank/DDBJ databases">
        <authorList>
            <person name="Zhang X."/>
        </authorList>
    </citation>
    <scope>NUCLEOTIDE SEQUENCE</scope>
    <source>
        <strain evidence="1">YF14B1</strain>
    </source>
</reference>
<dbReference type="RefSeq" id="WP_313979190.1">
    <property type="nucleotide sequence ID" value="NZ_JASJOS010000005.1"/>
</dbReference>
<evidence type="ECO:0000313" key="1">
    <source>
        <dbReference type="EMBL" id="MDJ1481433.1"/>
    </source>
</evidence>
<evidence type="ECO:0000313" key="2">
    <source>
        <dbReference type="Proteomes" id="UP001241110"/>
    </source>
</evidence>
<proteinExistence type="predicted"/>
<gene>
    <name evidence="1" type="ORF">QNI16_13120</name>
</gene>
<accession>A0AAE3QRN4</accession>
<dbReference type="EMBL" id="JASJOS010000005">
    <property type="protein sequence ID" value="MDJ1481433.1"/>
    <property type="molecule type" value="Genomic_DNA"/>
</dbReference>
<sequence>MPTIYLKKPFSDGAVYYKIDTISDPEDEYIYEAIEIAVEEETLGRDEFELTQEDLDEMYADGFKPISKEEFEKIEKEHRSLDI</sequence>
<organism evidence="1 2">
    <name type="scientific">Xanthocytophaga flava</name>
    <dbReference type="NCBI Taxonomy" id="3048013"/>
    <lineage>
        <taxon>Bacteria</taxon>
        <taxon>Pseudomonadati</taxon>
        <taxon>Bacteroidota</taxon>
        <taxon>Cytophagia</taxon>
        <taxon>Cytophagales</taxon>
        <taxon>Rhodocytophagaceae</taxon>
        <taxon>Xanthocytophaga</taxon>
    </lineage>
</organism>